<protein>
    <submittedName>
        <fullName evidence="8">ABC transporter ATP-binding protein</fullName>
    </submittedName>
</protein>
<proteinExistence type="inferred from homology"/>
<dbReference type="Gene3D" id="3.40.50.300">
    <property type="entry name" value="P-loop containing nucleotide triphosphate hydrolases"/>
    <property type="match status" value="1"/>
</dbReference>
<comment type="similarity">
    <text evidence="2">Belongs to the ABC transporter superfamily.</text>
</comment>
<dbReference type="InterPro" id="IPR003593">
    <property type="entry name" value="AAA+_ATPase"/>
</dbReference>
<reference evidence="8 9" key="2">
    <citation type="submission" date="2019-01" db="EMBL/GenBank/DDBJ databases">
        <authorList>
            <person name="Li Y."/>
        </authorList>
    </citation>
    <scope>NUCLEOTIDE SEQUENCE [LARGE SCALE GENOMIC DNA]</scope>
    <source>
        <strain evidence="8 9">2D-5</strain>
    </source>
</reference>
<accession>A0A443J1Z8</accession>
<keyword evidence="9" id="KW-1185">Reference proteome</keyword>
<evidence type="ECO:0000256" key="4">
    <source>
        <dbReference type="ARBA" id="ARBA00022741"/>
    </source>
</evidence>
<sequence length="403" mass="44376">MAARCARPRRPSRAPSAASWSPAISRRRSDMPFDVTGSDTILSIRNLSVRFPLSRPLFSKGPTRHVLAVDDISFDVPRGSCFGIVGESGSGKSTLARAITGLVQVSSGEVLLDGQPIQSLPPREKRRLRRRMQMVLQDPRASLDPRQTVYDVLREALIVHDIDRTREGQRLRIEKVIRQVGLNIAHLDRYSNELSGGQRQRVAIARAIICEPEIVVLDEPVSALDVSVQAQIINLLVDLQETLGLTYLFITHDLALVSRFADATGVMYLGRFIEHGPTRRICDAPAHPYTDSLLSVVAEGDPEEARAKPVCLLDGQVPSPLALPTGCAFHTRCPHARALAEQMDPHGVVVEGGHRLPRLCVEMRPQPGPTGGVHATPENCLCHYPLRPQAVERFETQTPVMGR</sequence>
<evidence type="ECO:0000313" key="8">
    <source>
        <dbReference type="EMBL" id="RWR14450.1"/>
    </source>
</evidence>
<dbReference type="InterPro" id="IPR050319">
    <property type="entry name" value="ABC_transp_ATP-bind"/>
</dbReference>
<name>A0A443J1Z8_9RHOB</name>
<dbReference type="PROSITE" id="PS00211">
    <property type="entry name" value="ABC_TRANSPORTER_1"/>
    <property type="match status" value="1"/>
</dbReference>
<evidence type="ECO:0000256" key="2">
    <source>
        <dbReference type="ARBA" id="ARBA00005417"/>
    </source>
</evidence>
<dbReference type="GO" id="GO:0016887">
    <property type="term" value="F:ATP hydrolysis activity"/>
    <property type="evidence" value="ECO:0007669"/>
    <property type="project" value="InterPro"/>
</dbReference>
<dbReference type="SMART" id="SM00382">
    <property type="entry name" value="AAA"/>
    <property type="match status" value="1"/>
</dbReference>
<evidence type="ECO:0000256" key="1">
    <source>
        <dbReference type="ARBA" id="ARBA00004417"/>
    </source>
</evidence>
<dbReference type="EMBL" id="SAUW01000003">
    <property type="protein sequence ID" value="RWR14450.1"/>
    <property type="molecule type" value="Genomic_DNA"/>
</dbReference>
<evidence type="ECO:0000256" key="3">
    <source>
        <dbReference type="ARBA" id="ARBA00022448"/>
    </source>
</evidence>
<keyword evidence="3" id="KW-0813">Transport</keyword>
<comment type="caution">
    <text evidence="8">The sequence shown here is derived from an EMBL/GenBank/DDBJ whole genome shotgun (WGS) entry which is preliminary data.</text>
</comment>
<dbReference type="NCBIfam" id="TIGR01727">
    <property type="entry name" value="oligo_HPY"/>
    <property type="match status" value="1"/>
</dbReference>
<dbReference type="InterPro" id="IPR027417">
    <property type="entry name" value="P-loop_NTPase"/>
</dbReference>
<dbReference type="Pfam" id="PF00005">
    <property type="entry name" value="ABC_tran"/>
    <property type="match status" value="1"/>
</dbReference>
<dbReference type="InterPro" id="IPR013563">
    <property type="entry name" value="Oligopep_ABC_C"/>
</dbReference>
<dbReference type="GO" id="GO:0005886">
    <property type="term" value="C:plasma membrane"/>
    <property type="evidence" value="ECO:0007669"/>
    <property type="project" value="UniProtKB-SubCell"/>
</dbReference>
<dbReference type="PROSITE" id="PS50893">
    <property type="entry name" value="ABC_TRANSPORTER_2"/>
    <property type="match status" value="1"/>
</dbReference>
<dbReference type="InterPro" id="IPR003439">
    <property type="entry name" value="ABC_transporter-like_ATP-bd"/>
</dbReference>
<feature type="compositionally biased region" description="Low complexity" evidence="6">
    <location>
        <begin position="13"/>
        <end position="23"/>
    </location>
</feature>
<keyword evidence="4" id="KW-0547">Nucleotide-binding</keyword>
<feature type="domain" description="ABC transporter" evidence="7">
    <location>
        <begin position="44"/>
        <end position="294"/>
    </location>
</feature>
<dbReference type="PANTHER" id="PTHR43776">
    <property type="entry name" value="TRANSPORT ATP-BINDING PROTEIN"/>
    <property type="match status" value="1"/>
</dbReference>
<reference evidence="8 9" key="1">
    <citation type="submission" date="2019-01" db="EMBL/GenBank/DDBJ databases">
        <title>Sinorhodobacter populi sp. nov. isolated from the symptomatic bark tissue of Populus euramericana canker.</title>
        <authorList>
            <person name="Xu G."/>
        </authorList>
    </citation>
    <scope>NUCLEOTIDE SEQUENCE [LARGE SCALE GENOMIC DNA]</scope>
    <source>
        <strain evidence="8 9">2D-5</strain>
    </source>
</reference>
<evidence type="ECO:0000313" key="9">
    <source>
        <dbReference type="Proteomes" id="UP000285710"/>
    </source>
</evidence>
<dbReference type="GO" id="GO:0015833">
    <property type="term" value="P:peptide transport"/>
    <property type="evidence" value="ECO:0007669"/>
    <property type="project" value="InterPro"/>
</dbReference>
<dbReference type="InterPro" id="IPR017871">
    <property type="entry name" value="ABC_transporter-like_CS"/>
</dbReference>
<dbReference type="FunFam" id="3.40.50.300:FF:000016">
    <property type="entry name" value="Oligopeptide ABC transporter ATP-binding component"/>
    <property type="match status" value="1"/>
</dbReference>
<comment type="subcellular location">
    <subcellularLocation>
        <location evidence="1">Cell inner membrane</location>
        <topology evidence="1">Peripheral membrane protein</topology>
    </subcellularLocation>
</comment>
<evidence type="ECO:0000259" key="7">
    <source>
        <dbReference type="PROSITE" id="PS50893"/>
    </source>
</evidence>
<feature type="compositionally biased region" description="Basic residues" evidence="6">
    <location>
        <begin position="1"/>
        <end position="12"/>
    </location>
</feature>
<dbReference type="GO" id="GO:0005524">
    <property type="term" value="F:ATP binding"/>
    <property type="evidence" value="ECO:0007669"/>
    <property type="project" value="UniProtKB-KW"/>
</dbReference>
<organism evidence="8 9">
    <name type="scientific">Paenirhodobacter populi</name>
    <dbReference type="NCBI Taxonomy" id="2306993"/>
    <lineage>
        <taxon>Bacteria</taxon>
        <taxon>Pseudomonadati</taxon>
        <taxon>Pseudomonadota</taxon>
        <taxon>Alphaproteobacteria</taxon>
        <taxon>Rhodobacterales</taxon>
        <taxon>Rhodobacter group</taxon>
        <taxon>Paenirhodobacter</taxon>
    </lineage>
</organism>
<evidence type="ECO:0000256" key="6">
    <source>
        <dbReference type="SAM" id="MobiDB-lite"/>
    </source>
</evidence>
<dbReference type="GO" id="GO:0055085">
    <property type="term" value="P:transmembrane transport"/>
    <property type="evidence" value="ECO:0007669"/>
    <property type="project" value="UniProtKB-ARBA"/>
</dbReference>
<keyword evidence="5 8" id="KW-0067">ATP-binding</keyword>
<dbReference type="SUPFAM" id="SSF52540">
    <property type="entry name" value="P-loop containing nucleoside triphosphate hydrolases"/>
    <property type="match status" value="1"/>
</dbReference>
<feature type="region of interest" description="Disordered" evidence="6">
    <location>
        <begin position="1"/>
        <end position="23"/>
    </location>
</feature>
<evidence type="ECO:0000256" key="5">
    <source>
        <dbReference type="ARBA" id="ARBA00022840"/>
    </source>
</evidence>
<gene>
    <name evidence="8" type="ORF">D2T33_04390</name>
</gene>
<dbReference type="AlphaFoldDB" id="A0A443J1Z8"/>
<dbReference type="PANTHER" id="PTHR43776:SF7">
    <property type="entry name" value="D,D-DIPEPTIDE TRANSPORT ATP-BINDING PROTEIN DDPF-RELATED"/>
    <property type="match status" value="1"/>
</dbReference>
<dbReference type="Proteomes" id="UP000285710">
    <property type="component" value="Unassembled WGS sequence"/>
</dbReference>
<dbReference type="CDD" id="cd03257">
    <property type="entry name" value="ABC_NikE_OppD_transporters"/>
    <property type="match status" value="1"/>
</dbReference>
<dbReference type="Pfam" id="PF08352">
    <property type="entry name" value="oligo_HPY"/>
    <property type="match status" value="1"/>
</dbReference>